<evidence type="ECO:0000256" key="2">
    <source>
        <dbReference type="ARBA" id="ARBA00005236"/>
    </source>
</evidence>
<dbReference type="EMBL" id="WHLY01000002">
    <property type="protein sequence ID" value="MPR35500.1"/>
    <property type="molecule type" value="Genomic_DNA"/>
</dbReference>
<feature type="transmembrane region" description="Helical" evidence="7">
    <location>
        <begin position="317"/>
        <end position="345"/>
    </location>
</feature>
<proteinExistence type="inferred from homology"/>
<evidence type="ECO:0000313" key="10">
    <source>
        <dbReference type="Proteomes" id="UP000479293"/>
    </source>
</evidence>
<accession>A0A7C9BGS1</accession>
<feature type="transmembrane region" description="Helical" evidence="7">
    <location>
        <begin position="272"/>
        <end position="296"/>
    </location>
</feature>
<keyword evidence="4 7" id="KW-0812">Transmembrane</keyword>
<dbReference type="GO" id="GO:0098797">
    <property type="term" value="C:plasma membrane protein complex"/>
    <property type="evidence" value="ECO:0007669"/>
    <property type="project" value="TreeGrafter"/>
</dbReference>
<keyword evidence="5 7" id="KW-1133">Transmembrane helix</keyword>
<feature type="domain" description="ABC3 transporter permease C-terminal" evidence="8">
    <location>
        <begin position="273"/>
        <end position="398"/>
    </location>
</feature>
<dbReference type="GO" id="GO:0044874">
    <property type="term" value="P:lipoprotein localization to outer membrane"/>
    <property type="evidence" value="ECO:0007669"/>
    <property type="project" value="TreeGrafter"/>
</dbReference>
<dbReference type="PANTHER" id="PTHR30489">
    <property type="entry name" value="LIPOPROTEIN-RELEASING SYSTEM TRANSMEMBRANE PROTEIN LOLE"/>
    <property type="match status" value="1"/>
</dbReference>
<protein>
    <submittedName>
        <fullName evidence="9">FtsX-like permease family protein</fullName>
    </submittedName>
</protein>
<dbReference type="InterPro" id="IPR051447">
    <property type="entry name" value="Lipoprotein-release_system"/>
</dbReference>
<dbReference type="PANTHER" id="PTHR30489:SF0">
    <property type="entry name" value="LIPOPROTEIN-RELEASING SYSTEM TRANSMEMBRANE PROTEIN LOLE"/>
    <property type="match status" value="1"/>
</dbReference>
<keyword evidence="10" id="KW-1185">Reference proteome</keyword>
<reference evidence="9 10" key="1">
    <citation type="submission" date="2019-10" db="EMBL/GenBank/DDBJ databases">
        <title>Draft Genome Sequence of Cytophagaceae sp. SJW1-29.</title>
        <authorList>
            <person name="Choi A."/>
        </authorList>
    </citation>
    <scope>NUCLEOTIDE SEQUENCE [LARGE SCALE GENOMIC DNA]</scope>
    <source>
        <strain evidence="9 10">SJW1-29</strain>
    </source>
</reference>
<dbReference type="AlphaFoldDB" id="A0A7C9BGS1"/>
<evidence type="ECO:0000256" key="5">
    <source>
        <dbReference type="ARBA" id="ARBA00022989"/>
    </source>
</evidence>
<evidence type="ECO:0000256" key="4">
    <source>
        <dbReference type="ARBA" id="ARBA00022692"/>
    </source>
</evidence>
<evidence type="ECO:0000259" key="8">
    <source>
        <dbReference type="Pfam" id="PF02687"/>
    </source>
</evidence>
<feature type="transmembrane region" description="Helical" evidence="7">
    <location>
        <begin position="365"/>
        <end position="393"/>
    </location>
</feature>
<comment type="caution">
    <text evidence="9">The sequence shown here is derived from an EMBL/GenBank/DDBJ whole genome shotgun (WGS) entry which is preliminary data.</text>
</comment>
<name>A0A7C9BGS1_9BACT</name>
<keyword evidence="3" id="KW-1003">Cell membrane</keyword>
<gene>
    <name evidence="9" type="ORF">GBK04_19640</name>
</gene>
<evidence type="ECO:0000256" key="7">
    <source>
        <dbReference type="SAM" id="Phobius"/>
    </source>
</evidence>
<dbReference type="InterPro" id="IPR003838">
    <property type="entry name" value="ABC3_permease_C"/>
</dbReference>
<comment type="similarity">
    <text evidence="2">Belongs to the ABC-4 integral membrane protein family. LolC/E subfamily.</text>
</comment>
<evidence type="ECO:0000256" key="6">
    <source>
        <dbReference type="ARBA" id="ARBA00023136"/>
    </source>
</evidence>
<dbReference type="RefSeq" id="WP_152762611.1">
    <property type="nucleotide sequence ID" value="NZ_WHLY01000002.1"/>
</dbReference>
<evidence type="ECO:0000313" key="9">
    <source>
        <dbReference type="EMBL" id="MPR35500.1"/>
    </source>
</evidence>
<keyword evidence="6 7" id="KW-0472">Membrane</keyword>
<evidence type="ECO:0000256" key="3">
    <source>
        <dbReference type="ARBA" id="ARBA00022475"/>
    </source>
</evidence>
<evidence type="ECO:0000256" key="1">
    <source>
        <dbReference type="ARBA" id="ARBA00004651"/>
    </source>
</evidence>
<organism evidence="9 10">
    <name type="scientific">Salmonirosea aquatica</name>
    <dbReference type="NCBI Taxonomy" id="2654236"/>
    <lineage>
        <taxon>Bacteria</taxon>
        <taxon>Pseudomonadati</taxon>
        <taxon>Bacteroidota</taxon>
        <taxon>Cytophagia</taxon>
        <taxon>Cytophagales</taxon>
        <taxon>Spirosomataceae</taxon>
        <taxon>Salmonirosea</taxon>
    </lineage>
</organism>
<dbReference type="Pfam" id="PF02687">
    <property type="entry name" value="FtsX"/>
    <property type="match status" value="1"/>
</dbReference>
<dbReference type="Proteomes" id="UP000479293">
    <property type="component" value="Unassembled WGS sequence"/>
</dbReference>
<comment type="subcellular location">
    <subcellularLocation>
        <location evidence="1">Cell membrane</location>
        <topology evidence="1">Multi-pass membrane protein</topology>
    </subcellularLocation>
</comment>
<sequence>MRFTSFLANRIRHNAVGTFSATVTRIGIASIAVSTVVGILAFAVLFGFKKVIQDKVFLFGAHLRVSSLTLNNSYEEGPMPLRTSLSEDLSTMPEVKHWQAVAHKSGILKTPDELKGVVLKGVGKDYDWALFEKSLVEGRLIQFPDSGYSQEIILSHNIARQLRLKAGDDVLMYFVQDPPRARKLTVAGVYKTDMEEFDNSLIVGDLALVQRLNDWGKDTVGTYEIYLSDFTQLDAVAAKIFNLMAPDMFLQKVTETFRPVFDWLLLLDRNTAVFITLILFVACFNMISILLVMIMERTPLVGLLKTLGSPDGQIRSVFIRVGIVIVVRGLLIGNAAGLLLAWLQWQFHLIPLDPVNYYMDTVPIVFDWGAVVLVNLITLLVVGLVLLIPTYVITRIQPIKALLFKK</sequence>
<feature type="transmembrane region" description="Helical" evidence="7">
    <location>
        <begin position="26"/>
        <end position="48"/>
    </location>
</feature>